<feature type="region of interest" description="Disordered" evidence="1">
    <location>
        <begin position="1"/>
        <end position="22"/>
    </location>
</feature>
<dbReference type="EMBL" id="RDQZ01000056">
    <property type="protein sequence ID" value="RXH04516.1"/>
    <property type="molecule type" value="Genomic_DNA"/>
</dbReference>
<accession>A0AAE5X8D9</accession>
<dbReference type="Proteomes" id="UP000290401">
    <property type="component" value="Unassembled WGS sequence"/>
</dbReference>
<gene>
    <name evidence="4" type="ORF">EAS56_36860</name>
    <name evidence="3" type="ORF">XH91_36285</name>
</gene>
<keyword evidence="6" id="KW-1185">Reference proteome</keyword>
<protein>
    <recommendedName>
        <fullName evidence="2">Transposase TnpC homeodomain domain-containing protein</fullName>
    </recommendedName>
</protein>
<dbReference type="Proteomes" id="UP000288972">
    <property type="component" value="Plasmid unnamed1"/>
</dbReference>
<name>A0AAE5X8D9_9BRAD</name>
<organism evidence="3 5">
    <name type="scientific">Bradyrhizobium guangzhouense</name>
    <dbReference type="NCBI Taxonomy" id="1325095"/>
    <lineage>
        <taxon>Bacteria</taxon>
        <taxon>Pseudomonadati</taxon>
        <taxon>Pseudomonadota</taxon>
        <taxon>Alphaproteobacteria</taxon>
        <taxon>Hyphomicrobiales</taxon>
        <taxon>Nitrobacteraceae</taxon>
        <taxon>Bradyrhizobium</taxon>
    </lineage>
</organism>
<dbReference type="GeneID" id="39480528"/>
<evidence type="ECO:0000256" key="1">
    <source>
        <dbReference type="SAM" id="MobiDB-lite"/>
    </source>
</evidence>
<dbReference type="EMBL" id="CP030054">
    <property type="protein sequence ID" value="QAU50777.1"/>
    <property type="molecule type" value="Genomic_DNA"/>
</dbReference>
<evidence type="ECO:0000313" key="6">
    <source>
        <dbReference type="Proteomes" id="UP000290401"/>
    </source>
</evidence>
<evidence type="ECO:0000259" key="2">
    <source>
        <dbReference type="Pfam" id="PF13007"/>
    </source>
</evidence>
<dbReference type="Pfam" id="PF13007">
    <property type="entry name" value="LZ_Tnp_IS66"/>
    <property type="match status" value="1"/>
</dbReference>
<feature type="domain" description="Transposase TnpC homeodomain" evidence="2">
    <location>
        <begin position="7"/>
        <end position="30"/>
    </location>
</feature>
<evidence type="ECO:0000313" key="3">
    <source>
        <dbReference type="EMBL" id="QAU50777.1"/>
    </source>
</evidence>
<reference evidence="3 5" key="1">
    <citation type="submission" date="2018-06" db="EMBL/GenBank/DDBJ databases">
        <title>Comparative genomics of rhizobia nodulating Arachis hypogaea in China.</title>
        <authorList>
            <person name="Li Y."/>
        </authorList>
    </citation>
    <scope>NUCLEOTIDE SEQUENCE [LARGE SCALE GENOMIC DNA]</scope>
    <source>
        <strain evidence="3 5">CCBAU 51670</strain>
        <plasmid evidence="3 5">unnamed1</plasmid>
    </source>
</reference>
<sequence length="48" mass="5328">MAADKMAVPSFERRKPARRPLAEHLPRERIDLCATCDLPMHASGLGIV</sequence>
<dbReference type="InterPro" id="IPR024463">
    <property type="entry name" value="Transposase_TnpC_homeodom"/>
</dbReference>
<dbReference type="AlphaFoldDB" id="A0AAE5X8D9"/>
<dbReference type="KEGG" id="bgz:XH91_36285"/>
<dbReference type="RefSeq" id="WP_128929895.1">
    <property type="nucleotide sequence ID" value="NZ_CP030054.1"/>
</dbReference>
<reference evidence="4 6" key="2">
    <citation type="submission" date="2018-10" db="EMBL/GenBank/DDBJ databases">
        <title>Bradyrhizobium sp. nov., effective nodules isolated from peanut in China.</title>
        <authorList>
            <person name="Li Y."/>
        </authorList>
    </citation>
    <scope>NUCLEOTIDE SEQUENCE [LARGE SCALE GENOMIC DNA]</scope>
    <source>
        <strain evidence="4 6">CCBAU 53426</strain>
    </source>
</reference>
<keyword evidence="3" id="KW-0614">Plasmid</keyword>
<evidence type="ECO:0000313" key="4">
    <source>
        <dbReference type="EMBL" id="RXH04516.1"/>
    </source>
</evidence>
<geneLocation type="plasmid" evidence="3 5">
    <name>unnamed1</name>
</geneLocation>
<evidence type="ECO:0000313" key="5">
    <source>
        <dbReference type="Proteomes" id="UP000288972"/>
    </source>
</evidence>
<proteinExistence type="predicted"/>